<dbReference type="STRING" id="984487.A0A1E4SJ85"/>
<sequence>LMSLLSGKQKTKKKKIPKEEKLSEKPINDVETDCDVSDNFDSSFTENRSNQLRKDFDVLELEKKIYNNDIESVSAKDFFSRIKKKAEPSQVTESSGTPTIEILEGTTPNNAEPILIDLDEENDIVVDTKSLEAKIYGDNAKRTSAKDFLRSLKPVPKKTKREPKSYFVTLKINPGALKEIKNYDNPFKTKGNISFQGTSRGSIRNEFFDRPKVAKKSVSSNSFFDSMMKASKNTVKLTPLQKLKELEPPIIQKSQFHVCSSDDLVRHNDILACLPPRVKAQSSDYGDNNINLMTEQSVKPQLVIRETSISKLDLLKQKIPDYHKHTELRTLVEKFILIETNDDNEIHEITQSSNTNSQLWTDLFYPDSTKQLLIAKDTRNSIKNWILNSFSRLKAQNLRDPRNVLIKKKKKKQKNLDNFIVDDYSVDFDNEETEEEIFVPLLILQGSIGSGKSSSIYAVTKELNSYVHEINTGLNRGRKDIFNSLKEFCTTQLVHRQDESRTFQQGIVLLEDVNILFEQDKNFWSVVQDILNISRRPIVITCETLLNIPKSLLEFAGEEGSIIHMDQYPVQKQLIKSYIWICGLTQGFDMKSSVLEKILRKSSNGYNYDLRKCLMEAQFICQSNKSANKHTVVEISLPGRPKKQGIQDLESHATLMDILSCGEVISGGYHSMLNHEVQENELVDIYHIDDTTRITQEPLPFELNIGEYLIEKMREDYEVQTLCPSPRFSFNTIREEVSSFIGSRSKKRPKFFQDLAIVTRTTRSQNIELLDELSDSPSQDWAYDTTGVPETSFLNYILPSSLTLDVLPLCRNWIGFQIELDKIEQTTKASGGASVKEFLNYRDFQKDSTILLDTL</sequence>
<evidence type="ECO:0008006" key="5">
    <source>
        <dbReference type="Google" id="ProtNLM"/>
    </source>
</evidence>
<feature type="region of interest" description="Disordered" evidence="2">
    <location>
        <begin position="1"/>
        <end position="35"/>
    </location>
</feature>
<keyword evidence="1" id="KW-0235">DNA replication</keyword>
<dbReference type="GO" id="GO:0003677">
    <property type="term" value="F:DNA binding"/>
    <property type="evidence" value="ECO:0007669"/>
    <property type="project" value="TreeGrafter"/>
</dbReference>
<dbReference type="Gene3D" id="3.40.50.300">
    <property type="entry name" value="P-loop containing nucleotide triphosphate hydrolases"/>
    <property type="match status" value="1"/>
</dbReference>
<keyword evidence="4" id="KW-1185">Reference proteome</keyword>
<evidence type="ECO:0000313" key="3">
    <source>
        <dbReference type="EMBL" id="ODV79575.1"/>
    </source>
</evidence>
<evidence type="ECO:0000256" key="2">
    <source>
        <dbReference type="SAM" id="MobiDB-lite"/>
    </source>
</evidence>
<gene>
    <name evidence="3" type="ORF">CANTADRAFT_27862</name>
</gene>
<dbReference type="SUPFAM" id="SSF52540">
    <property type="entry name" value="P-loop containing nucleoside triphosphate hydrolases"/>
    <property type="match status" value="1"/>
</dbReference>
<dbReference type="PANTHER" id="PTHR23389:SF6">
    <property type="entry name" value="REPLICATION FACTOR C SUBUNIT 1"/>
    <property type="match status" value="1"/>
</dbReference>
<evidence type="ECO:0000313" key="4">
    <source>
        <dbReference type="Proteomes" id="UP000094285"/>
    </source>
</evidence>
<dbReference type="InterPro" id="IPR027417">
    <property type="entry name" value="P-loop_NTPase"/>
</dbReference>
<dbReference type="Proteomes" id="UP000094285">
    <property type="component" value="Unassembled WGS sequence"/>
</dbReference>
<dbReference type="GO" id="GO:0006260">
    <property type="term" value="P:DNA replication"/>
    <property type="evidence" value="ECO:0007669"/>
    <property type="project" value="UniProtKB-KW"/>
</dbReference>
<dbReference type="AlphaFoldDB" id="A0A1E4SJ85"/>
<evidence type="ECO:0000256" key="1">
    <source>
        <dbReference type="ARBA" id="ARBA00022705"/>
    </source>
</evidence>
<dbReference type="PANTHER" id="PTHR23389">
    <property type="entry name" value="CHROMOSOME TRANSMISSION FIDELITY FACTOR 18"/>
    <property type="match status" value="1"/>
</dbReference>
<organism evidence="3 4">
    <name type="scientific">Suhomyces tanzawaensis NRRL Y-17324</name>
    <dbReference type="NCBI Taxonomy" id="984487"/>
    <lineage>
        <taxon>Eukaryota</taxon>
        <taxon>Fungi</taxon>
        <taxon>Dikarya</taxon>
        <taxon>Ascomycota</taxon>
        <taxon>Saccharomycotina</taxon>
        <taxon>Pichiomycetes</taxon>
        <taxon>Debaryomycetaceae</taxon>
        <taxon>Suhomyces</taxon>
    </lineage>
</organism>
<dbReference type="EMBL" id="KV453911">
    <property type="protein sequence ID" value="ODV79575.1"/>
    <property type="molecule type" value="Genomic_DNA"/>
</dbReference>
<accession>A0A1E4SJ85</accession>
<feature type="non-terminal residue" evidence="3">
    <location>
        <position position="855"/>
    </location>
</feature>
<protein>
    <recommendedName>
        <fullName evidence="5">P-loop containing nucleoside triphosphate hydrolase protein</fullName>
    </recommendedName>
</protein>
<dbReference type="GO" id="GO:0005634">
    <property type="term" value="C:nucleus"/>
    <property type="evidence" value="ECO:0007669"/>
    <property type="project" value="TreeGrafter"/>
</dbReference>
<dbReference type="OrthoDB" id="10064318at2759"/>
<name>A0A1E4SJ85_9ASCO</name>
<reference evidence="4" key="1">
    <citation type="submission" date="2016-05" db="EMBL/GenBank/DDBJ databases">
        <title>Comparative genomics of biotechnologically important yeasts.</title>
        <authorList>
            <consortium name="DOE Joint Genome Institute"/>
            <person name="Riley R."/>
            <person name="Haridas S."/>
            <person name="Wolfe K.H."/>
            <person name="Lopes M.R."/>
            <person name="Hittinger C.T."/>
            <person name="Goker M."/>
            <person name="Salamov A."/>
            <person name="Wisecaver J."/>
            <person name="Long T.M."/>
            <person name="Aerts A.L."/>
            <person name="Barry K."/>
            <person name="Choi C."/>
            <person name="Clum A."/>
            <person name="Coughlan A.Y."/>
            <person name="Deshpande S."/>
            <person name="Douglass A.P."/>
            <person name="Hanson S.J."/>
            <person name="Klenk H.-P."/>
            <person name="Labutti K."/>
            <person name="Lapidus A."/>
            <person name="Lindquist E."/>
            <person name="Lipzen A."/>
            <person name="Meier-Kolthoff J.P."/>
            <person name="Ohm R.A."/>
            <person name="Otillar R.P."/>
            <person name="Pangilinan J."/>
            <person name="Peng Y."/>
            <person name="Rokas A."/>
            <person name="Rosa C.A."/>
            <person name="Scheuner C."/>
            <person name="Sibirny A.A."/>
            <person name="Slot J.C."/>
            <person name="Stielow J.B."/>
            <person name="Sun H."/>
            <person name="Kurtzman C.P."/>
            <person name="Blackwell M."/>
            <person name="Grigoriev I.V."/>
            <person name="Jeffries T.W."/>
        </authorList>
    </citation>
    <scope>NUCLEOTIDE SEQUENCE [LARGE SCALE GENOMIC DNA]</scope>
    <source>
        <strain evidence="4">NRRL Y-17324</strain>
    </source>
</reference>
<feature type="non-terminal residue" evidence="3">
    <location>
        <position position="1"/>
    </location>
</feature>
<dbReference type="RefSeq" id="XP_020064697.1">
    <property type="nucleotide sequence ID" value="XM_020208215.1"/>
</dbReference>
<feature type="compositionally biased region" description="Basic and acidic residues" evidence="2">
    <location>
        <begin position="17"/>
        <end position="28"/>
    </location>
</feature>
<proteinExistence type="predicted"/>
<dbReference type="GeneID" id="30982352"/>